<keyword evidence="7 9" id="KW-0472">Membrane</keyword>
<dbReference type="AlphaFoldDB" id="A0AAU9J8T8"/>
<accession>A0AAU9J8T8</accession>
<feature type="transmembrane region" description="Helical" evidence="9">
    <location>
        <begin position="473"/>
        <end position="490"/>
    </location>
</feature>
<comment type="similarity">
    <text evidence="2">Belongs to the nicastrin family.</text>
</comment>
<protein>
    <recommendedName>
        <fullName evidence="13">Nicalin</fullName>
    </recommendedName>
</protein>
<sequence>MQRLILLAGLLALSFGAVQIPVYRLIQYEYEGTHLGSQVSSINYLGAHYENTQEIPRKITMIHISNLSIESLETLLGHKPSAVLIILTQSHPQGLKELESYLGTNSFPFPIYFTYETPEVMDIYNYLQQQKGDQGSDIDQLQFSLSTDEKPAAKGLAQENYYGFVYEYSEALPTIALVTYYDAFSIVPELSQGMDANGSGVITILELTKYFRKLFSTSPPAYNLLLVLTSTGTLNFQGLRNWLDSEDAELQQIIGNIKFALCLDTLGKGSDLTFHVSRFPSKENEADIAKLYADFNKTSSITGTALNYMKKKINMADSFIPWQHENFAKKKVLSATLSHLPAASTSFIDRSSLYDNKENIDIDAIERNIRFIAESLTRFLYSRDDGNLVVYNKAELTSKESIGFWVEKLGNYTRFTTKLAPGAEFPKLLKETLNELTNSTFKVQKYPVTDYTLYNTKGENLSVYKVKPAILDLYIFLGIFGYIIVLWGVIKAFGKPFVSKGEAKRKTK</sequence>
<evidence type="ECO:0000256" key="8">
    <source>
        <dbReference type="ARBA" id="ARBA00023180"/>
    </source>
</evidence>
<evidence type="ECO:0000256" key="1">
    <source>
        <dbReference type="ARBA" id="ARBA00004389"/>
    </source>
</evidence>
<evidence type="ECO:0000256" key="7">
    <source>
        <dbReference type="ARBA" id="ARBA00023136"/>
    </source>
</evidence>
<evidence type="ECO:0000256" key="4">
    <source>
        <dbReference type="ARBA" id="ARBA00022729"/>
    </source>
</evidence>
<dbReference type="Gene3D" id="3.40.630.10">
    <property type="entry name" value="Zn peptidases"/>
    <property type="match status" value="1"/>
</dbReference>
<keyword evidence="8" id="KW-0325">Glycoprotein</keyword>
<keyword evidence="3 9" id="KW-0812">Transmembrane</keyword>
<evidence type="ECO:0000313" key="11">
    <source>
        <dbReference type="EMBL" id="CAG9323362.1"/>
    </source>
</evidence>
<dbReference type="EMBL" id="CAJZBQ010000033">
    <property type="protein sequence ID" value="CAG9323362.1"/>
    <property type="molecule type" value="Genomic_DNA"/>
</dbReference>
<evidence type="ECO:0000256" key="6">
    <source>
        <dbReference type="ARBA" id="ARBA00022989"/>
    </source>
</evidence>
<comment type="caution">
    <text evidence="11">The sequence shown here is derived from an EMBL/GenBank/DDBJ whole genome shotgun (WGS) entry which is preliminary data.</text>
</comment>
<dbReference type="PROSITE" id="PS00018">
    <property type="entry name" value="EF_HAND_1"/>
    <property type="match status" value="1"/>
</dbReference>
<name>A0AAU9J8T8_9CILI</name>
<evidence type="ECO:0000256" key="3">
    <source>
        <dbReference type="ARBA" id="ARBA00022692"/>
    </source>
</evidence>
<evidence type="ECO:0000313" key="12">
    <source>
        <dbReference type="Proteomes" id="UP001162131"/>
    </source>
</evidence>
<dbReference type="GO" id="GO:0005789">
    <property type="term" value="C:endoplasmic reticulum membrane"/>
    <property type="evidence" value="ECO:0007669"/>
    <property type="project" value="UniProtKB-SubCell"/>
</dbReference>
<feature type="signal peptide" evidence="10">
    <location>
        <begin position="1"/>
        <end position="19"/>
    </location>
</feature>
<keyword evidence="12" id="KW-1185">Reference proteome</keyword>
<evidence type="ECO:0000256" key="2">
    <source>
        <dbReference type="ARBA" id="ARBA00007717"/>
    </source>
</evidence>
<comment type="subcellular location">
    <subcellularLocation>
        <location evidence="1">Endoplasmic reticulum membrane</location>
        <topology evidence="1">Single-pass membrane protein</topology>
    </subcellularLocation>
</comment>
<evidence type="ECO:0000256" key="5">
    <source>
        <dbReference type="ARBA" id="ARBA00022824"/>
    </source>
</evidence>
<organism evidence="11 12">
    <name type="scientific">Blepharisma stoltei</name>
    <dbReference type="NCBI Taxonomy" id="1481888"/>
    <lineage>
        <taxon>Eukaryota</taxon>
        <taxon>Sar</taxon>
        <taxon>Alveolata</taxon>
        <taxon>Ciliophora</taxon>
        <taxon>Postciliodesmatophora</taxon>
        <taxon>Heterotrichea</taxon>
        <taxon>Heterotrichida</taxon>
        <taxon>Blepharismidae</taxon>
        <taxon>Blepharisma</taxon>
    </lineage>
</organism>
<evidence type="ECO:0008006" key="13">
    <source>
        <dbReference type="Google" id="ProtNLM"/>
    </source>
</evidence>
<evidence type="ECO:0000256" key="9">
    <source>
        <dbReference type="SAM" id="Phobius"/>
    </source>
</evidence>
<dbReference type="InterPro" id="IPR018247">
    <property type="entry name" value="EF_Hand_1_Ca_BS"/>
</dbReference>
<dbReference type="InterPro" id="IPR016574">
    <property type="entry name" value="Nicalin"/>
</dbReference>
<gene>
    <name evidence="11" type="ORF">BSTOLATCC_MIC33261</name>
</gene>
<evidence type="ECO:0000256" key="10">
    <source>
        <dbReference type="SAM" id="SignalP"/>
    </source>
</evidence>
<dbReference type="Proteomes" id="UP001162131">
    <property type="component" value="Unassembled WGS sequence"/>
</dbReference>
<dbReference type="GO" id="GO:0009966">
    <property type="term" value="P:regulation of signal transduction"/>
    <property type="evidence" value="ECO:0007669"/>
    <property type="project" value="InterPro"/>
</dbReference>
<dbReference type="SUPFAM" id="SSF53187">
    <property type="entry name" value="Zn-dependent exopeptidases"/>
    <property type="match status" value="1"/>
</dbReference>
<proteinExistence type="inferred from homology"/>
<keyword evidence="4 10" id="KW-0732">Signal</keyword>
<reference evidence="11" key="1">
    <citation type="submission" date="2021-09" db="EMBL/GenBank/DDBJ databases">
        <authorList>
            <consortium name="AG Swart"/>
            <person name="Singh M."/>
            <person name="Singh A."/>
            <person name="Seah K."/>
            <person name="Emmerich C."/>
        </authorList>
    </citation>
    <scope>NUCLEOTIDE SEQUENCE</scope>
    <source>
        <strain evidence="11">ATCC30299</strain>
    </source>
</reference>
<keyword evidence="5" id="KW-0256">Endoplasmic reticulum</keyword>
<keyword evidence="6 9" id="KW-1133">Transmembrane helix</keyword>
<feature type="chain" id="PRO_5043526955" description="Nicalin" evidence="10">
    <location>
        <begin position="20"/>
        <end position="508"/>
    </location>
</feature>
<dbReference type="PANTHER" id="PTHR31826">
    <property type="entry name" value="NICALIN"/>
    <property type="match status" value="1"/>
</dbReference>